<comment type="caution">
    <text evidence="1">The sequence shown here is derived from an EMBL/GenBank/DDBJ whole genome shotgun (WGS) entry which is preliminary data.</text>
</comment>
<evidence type="ECO:0000313" key="1">
    <source>
        <dbReference type="EMBL" id="NRF65398.1"/>
    </source>
</evidence>
<organism evidence="1 2">
    <name type="scientific">Pseudaquabacterium terrae</name>
    <dbReference type="NCBI Taxonomy" id="2732868"/>
    <lineage>
        <taxon>Bacteria</taxon>
        <taxon>Pseudomonadati</taxon>
        <taxon>Pseudomonadota</taxon>
        <taxon>Betaproteobacteria</taxon>
        <taxon>Burkholderiales</taxon>
        <taxon>Sphaerotilaceae</taxon>
        <taxon>Pseudaquabacterium</taxon>
    </lineage>
</organism>
<protein>
    <submittedName>
        <fullName evidence="1">Uncharacterized protein</fullName>
    </submittedName>
</protein>
<name>A0ABX2EBZ9_9BURK</name>
<dbReference type="EMBL" id="JABRWJ010000001">
    <property type="protein sequence ID" value="NRF65398.1"/>
    <property type="molecule type" value="Genomic_DNA"/>
</dbReference>
<sequence length="105" mass="11416">MTTSAAAGTLPANAGLRCADSTRVAQPVDSTISAAASGQRTSLKEVPTWSKVLSFPRRFLRDLAHRRQQVFHHRALALVDLGGHQHAGVQRQAFTGRQSVERIET</sequence>
<accession>A0ABX2EBZ9</accession>
<dbReference type="Proteomes" id="UP000737171">
    <property type="component" value="Unassembled WGS sequence"/>
</dbReference>
<proteinExistence type="predicted"/>
<evidence type="ECO:0000313" key="2">
    <source>
        <dbReference type="Proteomes" id="UP000737171"/>
    </source>
</evidence>
<reference evidence="1 2" key="1">
    <citation type="submission" date="2020-05" db="EMBL/GenBank/DDBJ databases">
        <title>Aquincola sp. isolate from soil.</title>
        <authorList>
            <person name="Han J."/>
            <person name="Kim D.-U."/>
        </authorList>
    </citation>
    <scope>NUCLEOTIDE SEQUENCE [LARGE SCALE GENOMIC DNA]</scope>
    <source>
        <strain evidence="1 2">S2</strain>
    </source>
</reference>
<gene>
    <name evidence="1" type="ORF">HLB44_00225</name>
</gene>
<keyword evidence="2" id="KW-1185">Reference proteome</keyword>